<dbReference type="OrthoDB" id="414698at2759"/>
<dbReference type="Proteomes" id="UP000807342">
    <property type="component" value="Unassembled WGS sequence"/>
</dbReference>
<evidence type="ECO:0000259" key="8">
    <source>
        <dbReference type="PROSITE" id="PS51330"/>
    </source>
</evidence>
<name>A0A9P5XN57_9AGAR</name>
<dbReference type="Gene3D" id="3.40.430.10">
    <property type="entry name" value="Dihydrofolate Reductase, subunit A"/>
    <property type="match status" value="1"/>
</dbReference>
<dbReference type="EMBL" id="MU151058">
    <property type="protein sequence ID" value="KAF9453840.1"/>
    <property type="molecule type" value="Genomic_DNA"/>
</dbReference>
<dbReference type="Pfam" id="PF00186">
    <property type="entry name" value="DHFR_1"/>
    <property type="match status" value="1"/>
</dbReference>
<protein>
    <recommendedName>
        <fullName evidence="3">Dihydrofolate reductase</fullName>
        <ecNumber evidence="2">1.5.1.3</ecNumber>
    </recommendedName>
</protein>
<comment type="pathway">
    <text evidence="1">Cofactor biosynthesis; tetrahydrofolate biosynthesis; 5,6,7,8-tetrahydrofolate from 7,8-dihydrofolate: step 1/1.</text>
</comment>
<evidence type="ECO:0000256" key="6">
    <source>
        <dbReference type="ARBA" id="ARBA00023002"/>
    </source>
</evidence>
<gene>
    <name evidence="9" type="ORF">P691DRAFT_694018</name>
</gene>
<reference evidence="9" key="1">
    <citation type="submission" date="2020-11" db="EMBL/GenBank/DDBJ databases">
        <authorList>
            <consortium name="DOE Joint Genome Institute"/>
            <person name="Ahrendt S."/>
            <person name="Riley R."/>
            <person name="Andreopoulos W."/>
            <person name="Labutti K."/>
            <person name="Pangilinan J."/>
            <person name="Ruiz-Duenas F.J."/>
            <person name="Barrasa J.M."/>
            <person name="Sanchez-Garcia M."/>
            <person name="Camarero S."/>
            <person name="Miyauchi S."/>
            <person name="Serrano A."/>
            <person name="Linde D."/>
            <person name="Babiker R."/>
            <person name="Drula E."/>
            <person name="Ayuso-Fernandez I."/>
            <person name="Pacheco R."/>
            <person name="Padilla G."/>
            <person name="Ferreira P."/>
            <person name="Barriuso J."/>
            <person name="Kellner H."/>
            <person name="Castanera R."/>
            <person name="Alfaro M."/>
            <person name="Ramirez L."/>
            <person name="Pisabarro A.G."/>
            <person name="Kuo A."/>
            <person name="Tritt A."/>
            <person name="Lipzen A."/>
            <person name="He G."/>
            <person name="Yan M."/>
            <person name="Ng V."/>
            <person name="Cullen D."/>
            <person name="Martin F."/>
            <person name="Rosso M.-N."/>
            <person name="Henrissat B."/>
            <person name="Hibbett D."/>
            <person name="Martinez A.T."/>
            <person name="Grigoriev I.V."/>
        </authorList>
    </citation>
    <scope>NUCLEOTIDE SEQUENCE</scope>
    <source>
        <strain evidence="9">MF-IS2</strain>
    </source>
</reference>
<evidence type="ECO:0000256" key="7">
    <source>
        <dbReference type="RuleBase" id="RU004474"/>
    </source>
</evidence>
<dbReference type="InterPro" id="IPR017925">
    <property type="entry name" value="DHFR_CS"/>
</dbReference>
<evidence type="ECO:0000256" key="4">
    <source>
        <dbReference type="ARBA" id="ARBA00022563"/>
    </source>
</evidence>
<organism evidence="9 10">
    <name type="scientific">Macrolepiota fuliginosa MF-IS2</name>
    <dbReference type="NCBI Taxonomy" id="1400762"/>
    <lineage>
        <taxon>Eukaryota</taxon>
        <taxon>Fungi</taxon>
        <taxon>Dikarya</taxon>
        <taxon>Basidiomycota</taxon>
        <taxon>Agaricomycotina</taxon>
        <taxon>Agaricomycetes</taxon>
        <taxon>Agaricomycetidae</taxon>
        <taxon>Agaricales</taxon>
        <taxon>Agaricineae</taxon>
        <taxon>Agaricaceae</taxon>
        <taxon>Macrolepiota</taxon>
    </lineage>
</organism>
<evidence type="ECO:0000313" key="9">
    <source>
        <dbReference type="EMBL" id="KAF9453840.1"/>
    </source>
</evidence>
<dbReference type="PRINTS" id="PR00070">
    <property type="entry name" value="DHFR"/>
</dbReference>
<dbReference type="CDD" id="cd00209">
    <property type="entry name" value="DHFR"/>
    <property type="match status" value="1"/>
</dbReference>
<dbReference type="GO" id="GO:0004146">
    <property type="term" value="F:dihydrofolate reductase activity"/>
    <property type="evidence" value="ECO:0007669"/>
    <property type="project" value="UniProtKB-EC"/>
</dbReference>
<accession>A0A9P5XN57</accession>
<evidence type="ECO:0000256" key="1">
    <source>
        <dbReference type="ARBA" id="ARBA00004903"/>
    </source>
</evidence>
<comment type="similarity">
    <text evidence="7">Belongs to the dihydrofolate reductase family.</text>
</comment>
<dbReference type="GO" id="GO:0005739">
    <property type="term" value="C:mitochondrion"/>
    <property type="evidence" value="ECO:0007669"/>
    <property type="project" value="TreeGrafter"/>
</dbReference>
<evidence type="ECO:0000256" key="2">
    <source>
        <dbReference type="ARBA" id="ARBA00012856"/>
    </source>
</evidence>
<dbReference type="PROSITE" id="PS00075">
    <property type="entry name" value="DHFR_1"/>
    <property type="match status" value="1"/>
</dbReference>
<dbReference type="InterPro" id="IPR024072">
    <property type="entry name" value="DHFR-like_dom_sf"/>
</dbReference>
<keyword evidence="10" id="KW-1185">Reference proteome</keyword>
<keyword evidence="5" id="KW-0521">NADP</keyword>
<evidence type="ECO:0000313" key="10">
    <source>
        <dbReference type="Proteomes" id="UP000807342"/>
    </source>
</evidence>
<dbReference type="EC" id="1.5.1.3" evidence="2"/>
<dbReference type="GO" id="GO:0050661">
    <property type="term" value="F:NADP binding"/>
    <property type="evidence" value="ECO:0007669"/>
    <property type="project" value="InterPro"/>
</dbReference>
<dbReference type="AlphaFoldDB" id="A0A9P5XN57"/>
<dbReference type="GO" id="GO:0046654">
    <property type="term" value="P:tetrahydrofolate biosynthetic process"/>
    <property type="evidence" value="ECO:0007669"/>
    <property type="project" value="InterPro"/>
</dbReference>
<dbReference type="GO" id="GO:0006730">
    <property type="term" value="P:one-carbon metabolic process"/>
    <property type="evidence" value="ECO:0007669"/>
    <property type="project" value="UniProtKB-KW"/>
</dbReference>
<evidence type="ECO:0000256" key="5">
    <source>
        <dbReference type="ARBA" id="ARBA00022857"/>
    </source>
</evidence>
<proteinExistence type="inferred from homology"/>
<dbReference type="PANTHER" id="PTHR48069:SF3">
    <property type="entry name" value="DIHYDROFOLATE REDUCTASE"/>
    <property type="match status" value="1"/>
</dbReference>
<dbReference type="PROSITE" id="PS51330">
    <property type="entry name" value="DHFR_2"/>
    <property type="match status" value="1"/>
</dbReference>
<sequence length="204" mass="22847">MSRLTIIVAATKANGIGQNGQLPWRLSRELKYFAHVTSNAPEGKQNAVIMGRNTWESIPPKFRPLPKRLNIVISRNSEYNLSVASDAPVVLVKDLQSALDLIKNQKTTIHRGFVIGGASLYTETLGLSSSMEAEVDRVLLTRILSPEFTECDTFMPNFLEAGDGKQWAQASHESLNEWVGFDVPEGIQEENGVHYEFQMWTRKV</sequence>
<feature type="domain" description="DHFR" evidence="8">
    <location>
        <begin position="3"/>
        <end position="202"/>
    </location>
</feature>
<dbReference type="InterPro" id="IPR012259">
    <property type="entry name" value="DHFR"/>
</dbReference>
<dbReference type="PANTHER" id="PTHR48069">
    <property type="entry name" value="DIHYDROFOLATE REDUCTASE"/>
    <property type="match status" value="1"/>
</dbReference>
<dbReference type="SUPFAM" id="SSF53597">
    <property type="entry name" value="Dihydrofolate reductase-like"/>
    <property type="match status" value="1"/>
</dbReference>
<keyword evidence="4" id="KW-0554">One-carbon metabolism</keyword>
<dbReference type="InterPro" id="IPR001796">
    <property type="entry name" value="DHFR_dom"/>
</dbReference>
<dbReference type="GO" id="GO:0046655">
    <property type="term" value="P:folic acid metabolic process"/>
    <property type="evidence" value="ECO:0007669"/>
    <property type="project" value="TreeGrafter"/>
</dbReference>
<dbReference type="GO" id="GO:0046452">
    <property type="term" value="P:dihydrofolate metabolic process"/>
    <property type="evidence" value="ECO:0007669"/>
    <property type="project" value="TreeGrafter"/>
</dbReference>
<comment type="caution">
    <text evidence="9">The sequence shown here is derived from an EMBL/GenBank/DDBJ whole genome shotgun (WGS) entry which is preliminary data.</text>
</comment>
<evidence type="ECO:0000256" key="3">
    <source>
        <dbReference type="ARBA" id="ARBA00018886"/>
    </source>
</evidence>
<keyword evidence="6" id="KW-0560">Oxidoreductase</keyword>